<dbReference type="GO" id="GO:0005829">
    <property type="term" value="C:cytosol"/>
    <property type="evidence" value="ECO:0007669"/>
    <property type="project" value="TreeGrafter"/>
</dbReference>
<dbReference type="InterPro" id="IPR036249">
    <property type="entry name" value="Thioredoxin-like_sf"/>
</dbReference>
<dbReference type="SUPFAM" id="SSF52833">
    <property type="entry name" value="Thioredoxin-like"/>
    <property type="match status" value="1"/>
</dbReference>
<gene>
    <name evidence="2" type="ORF">HX788_05580</name>
    <name evidence="3" type="ORF">HX795_14730</name>
</gene>
<dbReference type="PANTHER" id="PTHR45663:SF11">
    <property type="entry name" value="GEO12009P1"/>
    <property type="match status" value="1"/>
</dbReference>
<dbReference type="EMBL" id="JACARL010000082">
    <property type="protein sequence ID" value="NWE83358.1"/>
    <property type="molecule type" value="Genomic_DNA"/>
</dbReference>
<evidence type="ECO:0000313" key="3">
    <source>
        <dbReference type="EMBL" id="NWE83358.1"/>
    </source>
</evidence>
<evidence type="ECO:0000313" key="5">
    <source>
        <dbReference type="Proteomes" id="UP000590218"/>
    </source>
</evidence>
<dbReference type="GO" id="GO:0045454">
    <property type="term" value="P:cell redox homeostasis"/>
    <property type="evidence" value="ECO:0007669"/>
    <property type="project" value="TreeGrafter"/>
</dbReference>
<protein>
    <submittedName>
        <fullName evidence="3">Thiol reductase thioredoxin</fullName>
    </submittedName>
</protein>
<dbReference type="InterPro" id="IPR013766">
    <property type="entry name" value="Thioredoxin_domain"/>
</dbReference>
<name>A0A7Y8FQ77_9PSED</name>
<feature type="domain" description="Thioredoxin" evidence="1">
    <location>
        <begin position="39"/>
        <end position="83"/>
    </location>
</feature>
<comment type="caution">
    <text evidence="3">The sequence shown here is derived from an EMBL/GenBank/DDBJ whole genome shotgun (WGS) entry which is preliminary data.</text>
</comment>
<sequence>MLTTTLKEVTDTSFETQVLNASGPVLVCYKNADEEPPAFLEKFVEYYADRLTIVMLNIDENPSVAAKYGVFETPLLMLFKNKRSFS</sequence>
<dbReference type="GO" id="GO:0015035">
    <property type="term" value="F:protein-disulfide reductase activity"/>
    <property type="evidence" value="ECO:0007669"/>
    <property type="project" value="TreeGrafter"/>
</dbReference>
<dbReference type="AlphaFoldDB" id="A0A7Y8FQ77"/>
<dbReference type="PANTHER" id="PTHR45663">
    <property type="entry name" value="GEO12009P1"/>
    <property type="match status" value="1"/>
</dbReference>
<dbReference type="CDD" id="cd02947">
    <property type="entry name" value="TRX_family"/>
    <property type="match status" value="1"/>
</dbReference>
<evidence type="ECO:0000259" key="1">
    <source>
        <dbReference type="Pfam" id="PF00085"/>
    </source>
</evidence>
<organism evidence="3 5">
    <name type="scientific">Pseudomonas edaphica</name>
    <dbReference type="NCBI Taxonomy" id="2006980"/>
    <lineage>
        <taxon>Bacteria</taxon>
        <taxon>Pseudomonadati</taxon>
        <taxon>Pseudomonadota</taxon>
        <taxon>Gammaproteobacteria</taxon>
        <taxon>Pseudomonadales</taxon>
        <taxon>Pseudomonadaceae</taxon>
        <taxon>Pseudomonas</taxon>
    </lineage>
</organism>
<dbReference type="EMBL" id="JACARM010000012">
    <property type="protein sequence ID" value="NWE06555.1"/>
    <property type="molecule type" value="Genomic_DNA"/>
</dbReference>
<dbReference type="Gene3D" id="3.40.30.10">
    <property type="entry name" value="Glutaredoxin"/>
    <property type="match status" value="1"/>
</dbReference>
<reference evidence="4 5" key="1">
    <citation type="submission" date="2020-04" db="EMBL/GenBank/DDBJ databases">
        <title>Molecular characterization of pseudomonads from Agaricus bisporus reveal novel blotch 2 pathogens in Western Europe.</title>
        <authorList>
            <person name="Taparia T."/>
            <person name="Krijger M."/>
            <person name="Haynes E."/>
            <person name="Elpinstone J.G."/>
            <person name="Noble R."/>
            <person name="Van Der Wolf J."/>
        </authorList>
    </citation>
    <scope>NUCLEOTIDE SEQUENCE [LARGE SCALE GENOMIC DNA]</scope>
    <source>
        <strain evidence="3 5">K6002</strain>
        <strain evidence="2 4">K7002</strain>
    </source>
</reference>
<dbReference type="Proteomes" id="UP000563268">
    <property type="component" value="Unassembled WGS sequence"/>
</dbReference>
<accession>A0A7Y8FQ77</accession>
<dbReference type="Proteomes" id="UP000590218">
    <property type="component" value="Unassembled WGS sequence"/>
</dbReference>
<dbReference type="Pfam" id="PF00085">
    <property type="entry name" value="Thioredoxin"/>
    <property type="match status" value="1"/>
</dbReference>
<evidence type="ECO:0000313" key="4">
    <source>
        <dbReference type="Proteomes" id="UP000563268"/>
    </source>
</evidence>
<proteinExistence type="predicted"/>
<dbReference type="RefSeq" id="WP_176992226.1">
    <property type="nucleotide sequence ID" value="NZ_JACARL010000082.1"/>
</dbReference>
<evidence type="ECO:0000313" key="2">
    <source>
        <dbReference type="EMBL" id="NWE06555.1"/>
    </source>
</evidence>